<evidence type="ECO:0000256" key="5">
    <source>
        <dbReference type="ARBA" id="ARBA00023125"/>
    </source>
</evidence>
<evidence type="ECO:0000256" key="3">
    <source>
        <dbReference type="ARBA" id="ARBA00022771"/>
    </source>
</evidence>
<evidence type="ECO:0000256" key="2">
    <source>
        <dbReference type="ARBA" id="ARBA00022737"/>
    </source>
</evidence>
<dbReference type="SMART" id="SM00355">
    <property type="entry name" value="ZnF_C2H2"/>
    <property type="match status" value="6"/>
</dbReference>
<dbReference type="Gene3D" id="3.30.160.60">
    <property type="entry name" value="Classic Zinc Finger"/>
    <property type="match status" value="1"/>
</dbReference>
<evidence type="ECO:0000313" key="12">
    <source>
        <dbReference type="EnsemblMetazoa" id="CapteP222950"/>
    </source>
</evidence>
<proteinExistence type="predicted"/>
<dbReference type="PANTHER" id="PTHR24388:SF90">
    <property type="entry name" value="C2H2-TYPE DOMAIN-CONTAINING PROTEIN"/>
    <property type="match status" value="1"/>
</dbReference>
<name>X2ATT0_CAPTE</name>
<feature type="region of interest" description="Disordered" evidence="9">
    <location>
        <begin position="766"/>
        <end position="788"/>
    </location>
</feature>
<dbReference type="OMA" id="HKTIEPD"/>
<reference evidence="13" key="1">
    <citation type="submission" date="2012-12" db="EMBL/GenBank/DDBJ databases">
        <authorList>
            <person name="Hellsten U."/>
            <person name="Grimwood J."/>
            <person name="Chapman J.A."/>
            <person name="Shapiro H."/>
            <person name="Aerts A."/>
            <person name="Otillar R.P."/>
            <person name="Terry A.Y."/>
            <person name="Boore J.L."/>
            <person name="Simakov O."/>
            <person name="Marletaz F."/>
            <person name="Cho S.-J."/>
            <person name="Edsinger-Gonzales E."/>
            <person name="Havlak P."/>
            <person name="Kuo D.-H."/>
            <person name="Larsson T."/>
            <person name="Lv J."/>
            <person name="Arendt D."/>
            <person name="Savage R."/>
            <person name="Osoegawa K."/>
            <person name="de Jong P."/>
            <person name="Lindberg D.R."/>
            <person name="Seaver E.C."/>
            <person name="Weisblat D.A."/>
            <person name="Putnam N.H."/>
            <person name="Grigoriev I.V."/>
            <person name="Rokhsar D.S."/>
        </authorList>
    </citation>
    <scope>NUCLEOTIDE SEQUENCE</scope>
    <source>
        <strain evidence="13">I ESC-2004</strain>
    </source>
</reference>
<evidence type="ECO:0000256" key="6">
    <source>
        <dbReference type="ARBA" id="ARBA00023242"/>
    </source>
</evidence>
<dbReference type="GO" id="GO:0008270">
    <property type="term" value="F:zinc ion binding"/>
    <property type="evidence" value="ECO:0007669"/>
    <property type="project" value="UniProtKB-KW"/>
</dbReference>
<accession>X2ATT0</accession>
<keyword evidence="13" id="KW-1185">Reference proteome</keyword>
<feature type="domain" description="THAP-type" evidence="11">
    <location>
        <begin position="1"/>
        <end position="94"/>
    </location>
</feature>
<dbReference type="InterPro" id="IPR013087">
    <property type="entry name" value="Znf_C2H2_type"/>
</dbReference>
<dbReference type="PANTHER" id="PTHR24388">
    <property type="entry name" value="ZINC FINGER PROTEIN"/>
    <property type="match status" value="1"/>
</dbReference>
<organism evidence="12 13">
    <name type="scientific">Capitella teleta</name>
    <name type="common">Polychaete worm</name>
    <dbReference type="NCBI Taxonomy" id="283909"/>
    <lineage>
        <taxon>Eukaryota</taxon>
        <taxon>Metazoa</taxon>
        <taxon>Spiralia</taxon>
        <taxon>Lophotrochozoa</taxon>
        <taxon>Annelida</taxon>
        <taxon>Polychaeta</taxon>
        <taxon>Sedentaria</taxon>
        <taxon>Scolecida</taxon>
        <taxon>Capitellidae</taxon>
        <taxon>Capitella</taxon>
    </lineage>
</organism>
<sequence length="888" mass="98958">MPKVPRSRLCLVAGCCNSIQKTVRPDAMFYPLPHEHAKRLRNWLKAISREHYSFPSRGFVCSRHFAPDAYCKGPRKILIGDNPPLRITALPSLFLGESTAAEVIALSDEECEILDITPKNDSISKKKRSRGNNHQKLGSSGGAEKKQDLAKGSNIAAIQTDLFMECQEENLSTAQVKAFKQAKEDYKNAQSAIKACLNGCSQSSEDIDLTTGIKTITVYFERPATPPPHSLISPTFQMNGADDDDVIVVNETIISRDKTRSRGNIQSIPLPHKSAYPESHAVLRGVLNAPPEIAPKAVMPKNITQKNAKSTSKVTAGTKRLAEPGAPPPAKKVAHQVDTSEMSWVPLEEFYYGKAEGNPLYTEDKGEYRFKEFQCYSCHKMLYSNLRAMKHVQGHIDSEKQQNLDLSDLTQCKHCYKQFDTPFEMQCHVEKVHQSKSNVLVCRICEKDHDTSSGLSYHMRTFHNPCEMPYVCQLCKFRSSVYNDVVDHFYKRHNNSKHMLCLYCLKIFAVNILSHGCGLTQYYFQHLQRHQAKSRVKKCSSCKLSFISQADLIAHKKTDHKKNNKALLASKYTPHNDQVMVQVSKRGVSQGMKSLNAPSLSKVLDMSQLQMHGVTKQHKCSECQAPMQSKDHYTKHVACSLCRYATTCNDSFANHMTGLHTGNAKVLKKITIKEKPSTEMFCSCGYSSRYGNQIANHLTLCATSKSTCSSSKLTKQQPKPSQALDTPSLFGALGLVKKSSSSRVARVQKQTTEDMIDKVLGRVSPVEDEVKTELDSDSQSPLRRPSISILSPIKDKQASIIGQVTIKEEEPEDMGNLSENLTSNDAERTAEESAVDGSEITNKAPVENGQESIQGQGTKDDGLSEMLCMNEGETEETSFNQTEPHTEK</sequence>
<feature type="region of interest" description="Disordered" evidence="9">
    <location>
        <begin position="806"/>
        <end position="888"/>
    </location>
</feature>
<dbReference type="SMART" id="SM00980">
    <property type="entry name" value="THAP"/>
    <property type="match status" value="1"/>
</dbReference>
<reference evidence="12" key="3">
    <citation type="submission" date="2015-06" db="UniProtKB">
        <authorList>
            <consortium name="EnsemblMetazoa"/>
        </authorList>
    </citation>
    <scope>IDENTIFICATION</scope>
</reference>
<dbReference type="AlphaFoldDB" id="X2ATT0"/>
<feature type="compositionally biased region" description="Polar residues" evidence="9">
    <location>
        <begin position="305"/>
        <end position="315"/>
    </location>
</feature>
<dbReference type="SUPFAM" id="SSF57716">
    <property type="entry name" value="Glucocorticoid receptor-like (DNA-binding domain)"/>
    <property type="match status" value="1"/>
</dbReference>
<keyword evidence="2" id="KW-0677">Repeat</keyword>
<dbReference type="EMBL" id="AMQN01000165">
    <property type="status" value="NOT_ANNOTATED_CDS"/>
    <property type="molecule type" value="Genomic_DNA"/>
</dbReference>
<evidence type="ECO:0000256" key="4">
    <source>
        <dbReference type="ARBA" id="ARBA00022833"/>
    </source>
</evidence>
<dbReference type="PROSITE" id="PS50950">
    <property type="entry name" value="ZF_THAP"/>
    <property type="match status" value="1"/>
</dbReference>
<evidence type="ECO:0000259" key="11">
    <source>
        <dbReference type="PROSITE" id="PS50950"/>
    </source>
</evidence>
<evidence type="ECO:0000313" key="13">
    <source>
        <dbReference type="Proteomes" id="UP000014760"/>
    </source>
</evidence>
<dbReference type="Pfam" id="PF05485">
    <property type="entry name" value="THAP"/>
    <property type="match status" value="1"/>
</dbReference>
<evidence type="ECO:0000256" key="7">
    <source>
        <dbReference type="PROSITE-ProRule" id="PRU00042"/>
    </source>
</evidence>
<dbReference type="PROSITE" id="PS50157">
    <property type="entry name" value="ZINC_FINGER_C2H2_2"/>
    <property type="match status" value="1"/>
</dbReference>
<evidence type="ECO:0000256" key="9">
    <source>
        <dbReference type="SAM" id="MobiDB-lite"/>
    </source>
</evidence>
<dbReference type="OrthoDB" id="10032537at2759"/>
<evidence type="ECO:0008006" key="14">
    <source>
        <dbReference type="Google" id="ProtNLM"/>
    </source>
</evidence>
<dbReference type="GO" id="GO:0000978">
    <property type="term" value="F:RNA polymerase II cis-regulatory region sequence-specific DNA binding"/>
    <property type="evidence" value="ECO:0007669"/>
    <property type="project" value="TreeGrafter"/>
</dbReference>
<evidence type="ECO:0000259" key="10">
    <source>
        <dbReference type="PROSITE" id="PS50157"/>
    </source>
</evidence>
<feature type="region of interest" description="Disordered" evidence="9">
    <location>
        <begin position="122"/>
        <end position="149"/>
    </location>
</feature>
<evidence type="ECO:0000256" key="1">
    <source>
        <dbReference type="ARBA" id="ARBA00022723"/>
    </source>
</evidence>
<keyword evidence="5 8" id="KW-0238">DNA-binding</keyword>
<dbReference type="InterPro" id="IPR006612">
    <property type="entry name" value="THAP_Znf"/>
</dbReference>
<dbReference type="InterPro" id="IPR050527">
    <property type="entry name" value="Snail/Krueppel_Znf"/>
</dbReference>
<dbReference type="EnsemblMetazoa" id="CapteT222950">
    <property type="protein sequence ID" value="CapteP222950"/>
    <property type="gene ID" value="CapteG222950"/>
</dbReference>
<dbReference type="HOGENOM" id="CLU_324981_0_0_1"/>
<dbReference type="Pfam" id="PF25429">
    <property type="entry name" value="zf-POGZ"/>
    <property type="match status" value="1"/>
</dbReference>
<protein>
    <recommendedName>
        <fullName evidence="14">THAP-type domain-containing protein</fullName>
    </recommendedName>
</protein>
<dbReference type="SMART" id="SM00692">
    <property type="entry name" value="DM3"/>
    <property type="match status" value="1"/>
</dbReference>
<keyword evidence="4" id="KW-0862">Zinc</keyword>
<evidence type="ECO:0000256" key="8">
    <source>
        <dbReference type="PROSITE-ProRule" id="PRU00309"/>
    </source>
</evidence>
<feature type="region of interest" description="Disordered" evidence="9">
    <location>
        <begin position="305"/>
        <end position="337"/>
    </location>
</feature>
<feature type="domain" description="C2H2-type" evidence="10">
    <location>
        <begin position="537"/>
        <end position="565"/>
    </location>
</feature>
<keyword evidence="6" id="KW-0539">Nucleus</keyword>
<keyword evidence="3 7" id="KW-0863">Zinc-finger</keyword>
<dbReference type="GO" id="GO:0000981">
    <property type="term" value="F:DNA-binding transcription factor activity, RNA polymerase II-specific"/>
    <property type="evidence" value="ECO:0007669"/>
    <property type="project" value="TreeGrafter"/>
</dbReference>
<dbReference type="InterPro" id="IPR057618">
    <property type="entry name" value="Znf_POGZ/Z280C-D-like"/>
</dbReference>
<dbReference type="Proteomes" id="UP000014760">
    <property type="component" value="Unassembled WGS sequence"/>
</dbReference>
<feature type="compositionally biased region" description="Polar residues" evidence="9">
    <location>
        <begin position="877"/>
        <end position="888"/>
    </location>
</feature>
<reference evidence="13" key="2">
    <citation type="journal article" date="2013" name="Nature">
        <title>Insights into bilaterian evolution from three spiralian genomes.</title>
        <authorList>
            <person name="Simakov O."/>
            <person name="Marletaz F."/>
            <person name="Cho S.J."/>
            <person name="Edsinger-Gonzales E."/>
            <person name="Havlak P."/>
            <person name="Hellsten U."/>
            <person name="Kuo D.H."/>
            <person name="Larsson T."/>
            <person name="Lv J."/>
            <person name="Arendt D."/>
            <person name="Savage R."/>
            <person name="Osoegawa K."/>
            <person name="de Jong P."/>
            <person name="Grimwood J."/>
            <person name="Chapman J.A."/>
            <person name="Shapiro H."/>
            <person name="Aerts A."/>
            <person name="Otillar R.P."/>
            <person name="Terry A.Y."/>
            <person name="Boore J.L."/>
            <person name="Grigoriev I.V."/>
            <person name="Lindberg D.R."/>
            <person name="Seaver E.C."/>
            <person name="Weisblat D.A."/>
            <person name="Putnam N.H."/>
            <person name="Rokhsar D.S."/>
        </authorList>
    </citation>
    <scope>NUCLEOTIDE SEQUENCE</scope>
    <source>
        <strain evidence="13">I ESC-2004</strain>
    </source>
</reference>
<keyword evidence="1" id="KW-0479">Metal-binding</keyword>
<dbReference type="PROSITE" id="PS00028">
    <property type="entry name" value="ZINC_FINGER_C2H2_1"/>
    <property type="match status" value="3"/>
</dbReference>